<dbReference type="EMBL" id="KN833388">
    <property type="protein sequence ID" value="KIM71249.1"/>
    <property type="molecule type" value="Genomic_DNA"/>
</dbReference>
<protein>
    <submittedName>
        <fullName evidence="1">Uncharacterized protein</fullName>
    </submittedName>
</protein>
<sequence>MSTTRRNTPTKQGSIPSLSTIILSTCFSSRSNLNMTSRTVKDFVNFFSKCTGLPSQQHWRFIFIKPPDIRSTLKCMFPSTDALRKLPLYSAEVDMD</sequence>
<dbReference type="AlphaFoldDB" id="A0A0C3ET23"/>
<evidence type="ECO:0000313" key="2">
    <source>
        <dbReference type="Proteomes" id="UP000054166"/>
    </source>
</evidence>
<name>A0A0C3ET23_PILCF</name>
<proteinExistence type="predicted"/>
<dbReference type="InParanoid" id="A0A0C3ET23"/>
<organism evidence="1 2">
    <name type="scientific">Piloderma croceum (strain F 1598)</name>
    <dbReference type="NCBI Taxonomy" id="765440"/>
    <lineage>
        <taxon>Eukaryota</taxon>
        <taxon>Fungi</taxon>
        <taxon>Dikarya</taxon>
        <taxon>Basidiomycota</taxon>
        <taxon>Agaricomycotina</taxon>
        <taxon>Agaricomycetes</taxon>
        <taxon>Agaricomycetidae</taxon>
        <taxon>Atheliales</taxon>
        <taxon>Atheliaceae</taxon>
        <taxon>Piloderma</taxon>
    </lineage>
</organism>
<dbReference type="HOGENOM" id="CLU_2360504_0_0_1"/>
<reference evidence="2" key="2">
    <citation type="submission" date="2015-01" db="EMBL/GenBank/DDBJ databases">
        <title>Evolutionary Origins and Diversification of the Mycorrhizal Mutualists.</title>
        <authorList>
            <consortium name="DOE Joint Genome Institute"/>
            <consortium name="Mycorrhizal Genomics Consortium"/>
            <person name="Kohler A."/>
            <person name="Kuo A."/>
            <person name="Nagy L.G."/>
            <person name="Floudas D."/>
            <person name="Copeland A."/>
            <person name="Barry K.W."/>
            <person name="Cichocki N."/>
            <person name="Veneault-Fourrey C."/>
            <person name="LaButti K."/>
            <person name="Lindquist E.A."/>
            <person name="Lipzen A."/>
            <person name="Lundell T."/>
            <person name="Morin E."/>
            <person name="Murat C."/>
            <person name="Riley R."/>
            <person name="Ohm R."/>
            <person name="Sun H."/>
            <person name="Tunlid A."/>
            <person name="Henrissat B."/>
            <person name="Grigoriev I.V."/>
            <person name="Hibbett D.S."/>
            <person name="Martin F."/>
        </authorList>
    </citation>
    <scope>NUCLEOTIDE SEQUENCE [LARGE SCALE GENOMIC DNA]</scope>
    <source>
        <strain evidence="2">F 1598</strain>
    </source>
</reference>
<evidence type="ECO:0000313" key="1">
    <source>
        <dbReference type="EMBL" id="KIM71249.1"/>
    </source>
</evidence>
<accession>A0A0C3ET23</accession>
<dbReference type="Proteomes" id="UP000054166">
    <property type="component" value="Unassembled WGS sequence"/>
</dbReference>
<gene>
    <name evidence="1" type="ORF">PILCRDRAFT_758372</name>
</gene>
<keyword evidence="2" id="KW-1185">Reference proteome</keyword>
<reference evidence="1 2" key="1">
    <citation type="submission" date="2014-04" db="EMBL/GenBank/DDBJ databases">
        <authorList>
            <consortium name="DOE Joint Genome Institute"/>
            <person name="Kuo A."/>
            <person name="Tarkka M."/>
            <person name="Buscot F."/>
            <person name="Kohler A."/>
            <person name="Nagy L.G."/>
            <person name="Floudas D."/>
            <person name="Copeland A."/>
            <person name="Barry K.W."/>
            <person name="Cichocki N."/>
            <person name="Veneault-Fourrey C."/>
            <person name="LaButti K."/>
            <person name="Lindquist E.A."/>
            <person name="Lipzen A."/>
            <person name="Lundell T."/>
            <person name="Morin E."/>
            <person name="Murat C."/>
            <person name="Sun H."/>
            <person name="Tunlid A."/>
            <person name="Henrissat B."/>
            <person name="Grigoriev I.V."/>
            <person name="Hibbett D.S."/>
            <person name="Martin F."/>
            <person name="Nordberg H.P."/>
            <person name="Cantor M.N."/>
            <person name="Hua S.X."/>
        </authorList>
    </citation>
    <scope>NUCLEOTIDE SEQUENCE [LARGE SCALE GENOMIC DNA]</scope>
    <source>
        <strain evidence="1 2">F 1598</strain>
    </source>
</reference>